<proteinExistence type="predicted"/>
<dbReference type="Proteomes" id="UP000190961">
    <property type="component" value="Unassembled WGS sequence"/>
</dbReference>
<keyword evidence="2" id="KW-1185">Reference proteome</keyword>
<dbReference type="AlphaFoldDB" id="A0A1T5M6L3"/>
<gene>
    <name evidence="1" type="ORF">SAMN05660236_4467</name>
</gene>
<organism evidence="1 2">
    <name type="scientific">Ohtaekwangia koreensis</name>
    <dbReference type="NCBI Taxonomy" id="688867"/>
    <lineage>
        <taxon>Bacteria</taxon>
        <taxon>Pseudomonadati</taxon>
        <taxon>Bacteroidota</taxon>
        <taxon>Cytophagia</taxon>
        <taxon>Cytophagales</taxon>
        <taxon>Fulvivirgaceae</taxon>
        <taxon>Ohtaekwangia</taxon>
    </lineage>
</organism>
<accession>A0A1T5M6L3</accession>
<reference evidence="1 2" key="1">
    <citation type="submission" date="2017-02" db="EMBL/GenBank/DDBJ databases">
        <authorList>
            <person name="Peterson S.W."/>
        </authorList>
    </citation>
    <scope>NUCLEOTIDE SEQUENCE [LARGE SCALE GENOMIC DNA]</scope>
    <source>
        <strain evidence="1 2">DSM 25262</strain>
    </source>
</reference>
<name>A0A1T5M6L3_9BACT</name>
<protein>
    <submittedName>
        <fullName evidence="1">Uncharacterized protein</fullName>
    </submittedName>
</protein>
<dbReference type="EMBL" id="FUZU01000003">
    <property type="protein sequence ID" value="SKC83478.1"/>
    <property type="molecule type" value="Genomic_DNA"/>
</dbReference>
<evidence type="ECO:0000313" key="2">
    <source>
        <dbReference type="Proteomes" id="UP000190961"/>
    </source>
</evidence>
<sequence>MYFMSSVNGKNDLCQNQKALGYKSRWRYNQFLVGQLYIRPLTLLKSLSAAHARASFRSS</sequence>
<evidence type="ECO:0000313" key="1">
    <source>
        <dbReference type="EMBL" id="SKC83478.1"/>
    </source>
</evidence>